<dbReference type="Proteomes" id="UP000321479">
    <property type="component" value="Chromosome"/>
</dbReference>
<keyword evidence="1 4" id="KW-0808">Transferase</keyword>
<sequence length="163" mass="18803">MRFTAIYYFLNLKMLPADSPQLIEFSDQNFFLVHHLLKESKADGYNFIERTIDDWNSGTNKFSKPGEKLWGLVLVTDPIAIGGLNHDPYAGDENVARVRHLYVREAYRRKGHASVLMRTIIDEAKRHFTHLRLYTDNPAAGKFYETLGFQKVSTPKASHVLNF</sequence>
<dbReference type="InterPro" id="IPR016181">
    <property type="entry name" value="Acyl_CoA_acyltransferase"/>
</dbReference>
<dbReference type="InterPro" id="IPR000182">
    <property type="entry name" value="GNAT_dom"/>
</dbReference>
<accession>A0A5B8UYG9</accession>
<dbReference type="PANTHER" id="PTHR43877">
    <property type="entry name" value="AMINOALKYLPHOSPHONATE N-ACETYLTRANSFERASE-RELATED-RELATED"/>
    <property type="match status" value="1"/>
</dbReference>
<evidence type="ECO:0000256" key="1">
    <source>
        <dbReference type="ARBA" id="ARBA00022679"/>
    </source>
</evidence>
<evidence type="ECO:0000313" key="5">
    <source>
        <dbReference type="Proteomes" id="UP000321479"/>
    </source>
</evidence>
<reference evidence="4 5" key="1">
    <citation type="journal article" date="2017" name="Curr. Microbiol.">
        <title>Mucilaginibacter ginsenosidivorans sp. nov., Isolated from Soil of Ginseng Field.</title>
        <authorList>
            <person name="Kim M.M."/>
            <person name="Siddiqi M.Z."/>
            <person name="Im W.T."/>
        </authorList>
    </citation>
    <scope>NUCLEOTIDE SEQUENCE [LARGE SCALE GENOMIC DNA]</scope>
    <source>
        <strain evidence="4 5">Gsoil 3017</strain>
    </source>
</reference>
<protein>
    <submittedName>
        <fullName evidence="4">GNAT family N-acetyltransferase</fullName>
    </submittedName>
</protein>
<dbReference type="Gene3D" id="3.40.630.30">
    <property type="match status" value="1"/>
</dbReference>
<dbReference type="AlphaFoldDB" id="A0A5B8UYG9"/>
<dbReference type="KEGG" id="mgin:FRZ54_14640"/>
<dbReference type="Pfam" id="PF00583">
    <property type="entry name" value="Acetyltransf_1"/>
    <property type="match status" value="1"/>
</dbReference>
<gene>
    <name evidence="4" type="ORF">FRZ54_14640</name>
</gene>
<dbReference type="OrthoDB" id="9815041at2"/>
<evidence type="ECO:0000313" key="4">
    <source>
        <dbReference type="EMBL" id="QEC63755.1"/>
    </source>
</evidence>
<feature type="domain" description="N-acetyltransferase" evidence="3">
    <location>
        <begin position="10"/>
        <end position="163"/>
    </location>
</feature>
<keyword evidence="5" id="KW-1185">Reference proteome</keyword>
<dbReference type="CDD" id="cd04301">
    <property type="entry name" value="NAT_SF"/>
    <property type="match status" value="1"/>
</dbReference>
<keyword evidence="2" id="KW-0012">Acyltransferase</keyword>
<organism evidence="4 5">
    <name type="scientific">Mucilaginibacter ginsenosidivorans</name>
    <dbReference type="NCBI Taxonomy" id="398053"/>
    <lineage>
        <taxon>Bacteria</taxon>
        <taxon>Pseudomonadati</taxon>
        <taxon>Bacteroidota</taxon>
        <taxon>Sphingobacteriia</taxon>
        <taxon>Sphingobacteriales</taxon>
        <taxon>Sphingobacteriaceae</taxon>
        <taxon>Mucilaginibacter</taxon>
    </lineage>
</organism>
<evidence type="ECO:0000256" key="2">
    <source>
        <dbReference type="ARBA" id="ARBA00023315"/>
    </source>
</evidence>
<dbReference type="PROSITE" id="PS51186">
    <property type="entry name" value="GNAT"/>
    <property type="match status" value="1"/>
</dbReference>
<proteinExistence type="predicted"/>
<dbReference type="EMBL" id="CP042436">
    <property type="protein sequence ID" value="QEC63755.1"/>
    <property type="molecule type" value="Genomic_DNA"/>
</dbReference>
<dbReference type="GO" id="GO:0016747">
    <property type="term" value="F:acyltransferase activity, transferring groups other than amino-acyl groups"/>
    <property type="evidence" value="ECO:0007669"/>
    <property type="project" value="InterPro"/>
</dbReference>
<dbReference type="InterPro" id="IPR050832">
    <property type="entry name" value="Bact_Acetyltransf"/>
</dbReference>
<dbReference type="SUPFAM" id="SSF55729">
    <property type="entry name" value="Acyl-CoA N-acyltransferases (Nat)"/>
    <property type="match status" value="1"/>
</dbReference>
<name>A0A5B8UYG9_9SPHI</name>
<evidence type="ECO:0000259" key="3">
    <source>
        <dbReference type="PROSITE" id="PS51186"/>
    </source>
</evidence>